<comment type="caution">
    <text evidence="3">The sequence shown here is derived from an EMBL/GenBank/DDBJ whole genome shotgun (WGS) entry which is preliminary data.</text>
</comment>
<sequence>MAGTVNLDAMIKRSDFASIDQSEVTQSPNNFAEIALKDLAGEGAWLPKLLRKPDFQRETTQWSPNQISTLIESFLDGELIPAVILWGPKSHIFVIDGGHRLSALLAWVLDDYGDGPHSYKYFNGLIPNSQKKLARKTKLEVEKKVGTFQHFSSQISSDTSEVDPKISGRIGNFARRGLQVQWIYGDADKAESSFFKINTQGSVLDPTEGRILQNRRKAPAIAARSVVRSATGHQYWSKFDPSVQQEIEAKASAIHKALFSPEIDTPIKTIDLPIGGAASVTDSLDLLISLCEMVEPNAKPVEHYKDDEDGSETVEILKDLEAVTSRLIGNRPRSLGLHPFVYFYTSKGRHYPPLMMAVFAIFAEKVRNNDKSWFKNFTENRGRLEELLIEHKTIITLLISAVGSKQRLDGAKKVINYMLESLITGAEVTPDGIAQTLRLESRLYSIQSKPGSNFTDDAKSSAFLRDALKQSLKCPLCNGYLDPAKSISYDHVKRKEDGGDGDPSNCQPTHPYCNSLKG</sequence>
<dbReference type="InterPro" id="IPR002711">
    <property type="entry name" value="HNH"/>
</dbReference>
<dbReference type="CDD" id="cd00085">
    <property type="entry name" value="HNHc"/>
    <property type="match status" value="1"/>
</dbReference>
<dbReference type="Gene3D" id="1.10.30.50">
    <property type="match status" value="1"/>
</dbReference>
<dbReference type="InterPro" id="IPR003615">
    <property type="entry name" value="HNH_nuc"/>
</dbReference>
<accession>A0A371BJC8</accession>
<protein>
    <submittedName>
        <fullName evidence="3">DUF262 domain-containing protein</fullName>
    </submittedName>
</protein>
<dbReference type="GO" id="GO:0003676">
    <property type="term" value="F:nucleic acid binding"/>
    <property type="evidence" value="ECO:0007669"/>
    <property type="project" value="InterPro"/>
</dbReference>
<dbReference type="Proteomes" id="UP000263833">
    <property type="component" value="Unassembled WGS sequence"/>
</dbReference>
<dbReference type="EMBL" id="QRGP01000001">
    <property type="protein sequence ID" value="RDV07657.1"/>
    <property type="molecule type" value="Genomic_DNA"/>
</dbReference>
<dbReference type="Pfam" id="PF03235">
    <property type="entry name" value="GmrSD_N"/>
    <property type="match status" value="1"/>
</dbReference>
<evidence type="ECO:0000313" key="4">
    <source>
        <dbReference type="Proteomes" id="UP000263833"/>
    </source>
</evidence>
<evidence type="ECO:0000313" key="3">
    <source>
        <dbReference type="EMBL" id="RDV07657.1"/>
    </source>
</evidence>
<dbReference type="RefSeq" id="WP_115549201.1">
    <property type="nucleotide sequence ID" value="NZ_QRGP01000001.1"/>
</dbReference>
<evidence type="ECO:0000259" key="2">
    <source>
        <dbReference type="SMART" id="SM00507"/>
    </source>
</evidence>
<feature type="domain" description="HNH nuclease" evidence="2">
    <location>
        <begin position="463"/>
        <end position="515"/>
    </location>
</feature>
<dbReference type="GO" id="GO:0008270">
    <property type="term" value="F:zinc ion binding"/>
    <property type="evidence" value="ECO:0007669"/>
    <property type="project" value="InterPro"/>
</dbReference>
<dbReference type="AlphaFoldDB" id="A0A371BJC8"/>
<dbReference type="GO" id="GO:0004519">
    <property type="term" value="F:endonuclease activity"/>
    <property type="evidence" value="ECO:0007669"/>
    <property type="project" value="InterPro"/>
</dbReference>
<reference evidence="4" key="1">
    <citation type="submission" date="2018-08" db="EMBL/GenBank/DDBJ databases">
        <authorList>
            <person name="Kim S.-J."/>
            <person name="Jung G.-Y."/>
        </authorList>
    </citation>
    <scope>NUCLEOTIDE SEQUENCE [LARGE SCALE GENOMIC DNA]</scope>
    <source>
        <strain evidence="4">GY_G</strain>
    </source>
</reference>
<gene>
    <name evidence="3" type="ORF">DXH95_10115</name>
</gene>
<proteinExistence type="predicted"/>
<dbReference type="SMART" id="SM00507">
    <property type="entry name" value="HNHc"/>
    <property type="match status" value="1"/>
</dbReference>
<dbReference type="Pfam" id="PF01844">
    <property type="entry name" value="HNH"/>
    <property type="match status" value="1"/>
</dbReference>
<feature type="region of interest" description="Disordered" evidence="1">
    <location>
        <begin position="492"/>
        <end position="518"/>
    </location>
</feature>
<dbReference type="InterPro" id="IPR004919">
    <property type="entry name" value="GmrSD_N"/>
</dbReference>
<keyword evidence="4" id="KW-1185">Reference proteome</keyword>
<organism evidence="3 4">
    <name type="scientific">Sphingorhabdus pulchriflava</name>
    <dbReference type="NCBI Taxonomy" id="2292257"/>
    <lineage>
        <taxon>Bacteria</taxon>
        <taxon>Pseudomonadati</taxon>
        <taxon>Pseudomonadota</taxon>
        <taxon>Alphaproteobacteria</taxon>
        <taxon>Sphingomonadales</taxon>
        <taxon>Sphingomonadaceae</taxon>
        <taxon>Sphingorhabdus</taxon>
    </lineage>
</organism>
<dbReference type="OrthoDB" id="9764212at2"/>
<name>A0A371BJC8_9SPHN</name>
<evidence type="ECO:0000256" key="1">
    <source>
        <dbReference type="SAM" id="MobiDB-lite"/>
    </source>
</evidence>